<dbReference type="GO" id="GO:0016301">
    <property type="term" value="F:kinase activity"/>
    <property type="evidence" value="ECO:0007669"/>
    <property type="project" value="UniProtKB-KW"/>
</dbReference>
<name>A0ABV6GFH9_9BACI</name>
<comment type="catalytic activity">
    <reaction evidence="1">
        <text>ATP + protein L-histidine = ADP + protein N-phospho-L-histidine.</text>
        <dbReference type="EC" id="2.7.13.3"/>
    </reaction>
</comment>
<comment type="caution">
    <text evidence="9">The sequence shown here is derived from an EMBL/GenBank/DDBJ whole genome shotgun (WGS) entry which is preliminary data.</text>
</comment>
<accession>A0ABV6GFH9</accession>
<dbReference type="SUPFAM" id="SSF55874">
    <property type="entry name" value="ATPase domain of HSP90 chaperone/DNA topoisomerase II/histidine kinase"/>
    <property type="match status" value="1"/>
</dbReference>
<dbReference type="EC" id="2.7.13.3" evidence="2"/>
<dbReference type="InterPro" id="IPR029016">
    <property type="entry name" value="GAF-like_dom_sf"/>
</dbReference>
<dbReference type="PROSITE" id="PS50109">
    <property type="entry name" value="HIS_KIN"/>
    <property type="match status" value="1"/>
</dbReference>
<evidence type="ECO:0000256" key="3">
    <source>
        <dbReference type="ARBA" id="ARBA00022679"/>
    </source>
</evidence>
<dbReference type="EMBL" id="JBHLVO010000008">
    <property type="protein sequence ID" value="MFC0272166.1"/>
    <property type="molecule type" value="Genomic_DNA"/>
</dbReference>
<gene>
    <name evidence="9" type="ORF">ACFFIX_11950</name>
</gene>
<dbReference type="InterPro" id="IPR050482">
    <property type="entry name" value="Sensor_HK_TwoCompSys"/>
</dbReference>
<dbReference type="Gene3D" id="1.20.5.1930">
    <property type="match status" value="1"/>
</dbReference>
<evidence type="ECO:0000313" key="10">
    <source>
        <dbReference type="Proteomes" id="UP001589854"/>
    </source>
</evidence>
<feature type="domain" description="Histidine kinase" evidence="8">
    <location>
        <begin position="187"/>
        <end position="374"/>
    </location>
</feature>
<dbReference type="InterPro" id="IPR036890">
    <property type="entry name" value="HATPase_C_sf"/>
</dbReference>
<dbReference type="PANTHER" id="PTHR24421">
    <property type="entry name" value="NITRATE/NITRITE SENSOR PROTEIN NARX-RELATED"/>
    <property type="match status" value="1"/>
</dbReference>
<evidence type="ECO:0000256" key="1">
    <source>
        <dbReference type="ARBA" id="ARBA00000085"/>
    </source>
</evidence>
<dbReference type="Pfam" id="PF13185">
    <property type="entry name" value="GAF_2"/>
    <property type="match status" value="1"/>
</dbReference>
<dbReference type="PANTHER" id="PTHR24421:SF40">
    <property type="entry name" value="SENSOR HISTIDINE KINASE YHCY"/>
    <property type="match status" value="1"/>
</dbReference>
<dbReference type="Pfam" id="PF02518">
    <property type="entry name" value="HATPase_c"/>
    <property type="match status" value="1"/>
</dbReference>
<dbReference type="SUPFAM" id="SSF55781">
    <property type="entry name" value="GAF domain-like"/>
    <property type="match status" value="1"/>
</dbReference>
<organism evidence="9 10">
    <name type="scientific">Metabacillus herbersteinensis</name>
    <dbReference type="NCBI Taxonomy" id="283816"/>
    <lineage>
        <taxon>Bacteria</taxon>
        <taxon>Bacillati</taxon>
        <taxon>Bacillota</taxon>
        <taxon>Bacilli</taxon>
        <taxon>Bacillales</taxon>
        <taxon>Bacillaceae</taxon>
        <taxon>Metabacillus</taxon>
    </lineage>
</organism>
<dbReference type="Gene3D" id="3.30.565.10">
    <property type="entry name" value="Histidine kinase-like ATPase, C-terminal domain"/>
    <property type="match status" value="1"/>
</dbReference>
<keyword evidence="5 9" id="KW-0418">Kinase</keyword>
<evidence type="ECO:0000313" key="9">
    <source>
        <dbReference type="EMBL" id="MFC0272166.1"/>
    </source>
</evidence>
<keyword evidence="10" id="KW-1185">Reference proteome</keyword>
<dbReference type="SMART" id="SM00065">
    <property type="entry name" value="GAF"/>
    <property type="match status" value="1"/>
</dbReference>
<keyword evidence="3" id="KW-0808">Transferase</keyword>
<dbReference type="Pfam" id="PF07730">
    <property type="entry name" value="HisKA_3"/>
    <property type="match status" value="1"/>
</dbReference>
<dbReference type="InterPro" id="IPR003594">
    <property type="entry name" value="HATPase_dom"/>
</dbReference>
<dbReference type="InterPro" id="IPR011712">
    <property type="entry name" value="Sig_transdc_His_kin_sub3_dim/P"/>
</dbReference>
<keyword evidence="4" id="KW-0547">Nucleotide-binding</keyword>
<evidence type="ECO:0000259" key="8">
    <source>
        <dbReference type="PROSITE" id="PS50109"/>
    </source>
</evidence>
<evidence type="ECO:0000256" key="5">
    <source>
        <dbReference type="ARBA" id="ARBA00022777"/>
    </source>
</evidence>
<dbReference type="InterPro" id="IPR005467">
    <property type="entry name" value="His_kinase_dom"/>
</dbReference>
<dbReference type="Gene3D" id="3.30.450.40">
    <property type="match status" value="1"/>
</dbReference>
<evidence type="ECO:0000256" key="6">
    <source>
        <dbReference type="ARBA" id="ARBA00022840"/>
    </source>
</evidence>
<evidence type="ECO:0000256" key="2">
    <source>
        <dbReference type="ARBA" id="ARBA00012438"/>
    </source>
</evidence>
<dbReference type="RefSeq" id="WP_378934197.1">
    <property type="nucleotide sequence ID" value="NZ_JBHLVO010000008.1"/>
</dbReference>
<dbReference type="Proteomes" id="UP001589854">
    <property type="component" value="Unassembled WGS sequence"/>
</dbReference>
<sequence>MNQGEKRIQALNTLKTIAEKLNEANDLEVMLIDVLKELLHVTNLQSGWIFLVRDENHYDLVADFSLPPALTIQNKKPMCEGDCWCIDKFRDGRLKKAANIINCKRIEDAIEQKWGDTNEITHHATVPLQAGDEKFGLLNIAAPNKTHFADEELALLESVALQIGTAIKRIKLAQNEQKHALIAERNRLAQDLHDSVNQLLFSLMLTARGTKEMTEDEKVKEMLTYMQTLSQEALSEMKTLIWQLRPQGLENGIVTALLNYGNVLNLDVALDVKGVNTLLCQMEETLWRIGQEALNNCKKHAGTSKVQITLTKQNHVVSMVIEDKGIGFTYDENAKIPSLGLQGMRERTSRLNGNFQLTSSVGNGTKVEITIPIN</sequence>
<reference evidence="9 10" key="1">
    <citation type="submission" date="2024-09" db="EMBL/GenBank/DDBJ databases">
        <authorList>
            <person name="Sun Q."/>
            <person name="Mori K."/>
        </authorList>
    </citation>
    <scope>NUCLEOTIDE SEQUENCE [LARGE SCALE GENOMIC DNA]</scope>
    <source>
        <strain evidence="9 10">CCM 7228</strain>
    </source>
</reference>
<proteinExistence type="predicted"/>
<dbReference type="InterPro" id="IPR003018">
    <property type="entry name" value="GAF"/>
</dbReference>
<evidence type="ECO:0000256" key="7">
    <source>
        <dbReference type="ARBA" id="ARBA00023012"/>
    </source>
</evidence>
<protein>
    <recommendedName>
        <fullName evidence="2">histidine kinase</fullName>
        <ecNumber evidence="2">2.7.13.3</ecNumber>
    </recommendedName>
</protein>
<keyword evidence="7" id="KW-0902">Two-component regulatory system</keyword>
<evidence type="ECO:0000256" key="4">
    <source>
        <dbReference type="ARBA" id="ARBA00022741"/>
    </source>
</evidence>
<dbReference type="CDD" id="cd16917">
    <property type="entry name" value="HATPase_UhpB-NarQ-NarX-like"/>
    <property type="match status" value="1"/>
</dbReference>
<keyword evidence="6" id="KW-0067">ATP-binding</keyword>